<evidence type="ECO:0000313" key="1">
    <source>
        <dbReference type="EMBL" id="SFP92740.1"/>
    </source>
</evidence>
<keyword evidence="2" id="KW-1185">Reference proteome</keyword>
<sequence length="171" mass="20291">MKLREKENKLFEEWSKNRKKFAKDGAGKKFESQKTKLILIGKETNKTGNNFDWREYLDGGVFYKKTNKPFATSYNLYRWAKFLLESPLEWKEYKKIEKNKEKRIDIFSKIVFMNVKKESGGSISDTNKIIKTGSNDEKYLEKQLELYLDNNDLKILFLLGNGIYTPRIIHL</sequence>
<organism evidence="1 2">
    <name type="scientific">Hydrogenimonas thermophila</name>
    <dbReference type="NCBI Taxonomy" id="223786"/>
    <lineage>
        <taxon>Bacteria</taxon>
        <taxon>Pseudomonadati</taxon>
        <taxon>Campylobacterota</taxon>
        <taxon>Epsilonproteobacteria</taxon>
        <taxon>Campylobacterales</taxon>
        <taxon>Hydrogenimonadaceae</taxon>
        <taxon>Hydrogenimonas</taxon>
    </lineage>
</organism>
<gene>
    <name evidence="1" type="ORF">SAMN05216234_15811</name>
</gene>
<protein>
    <submittedName>
        <fullName evidence="1">Uncharacterized protein</fullName>
    </submittedName>
</protein>
<reference evidence="1 2" key="1">
    <citation type="submission" date="2016-10" db="EMBL/GenBank/DDBJ databases">
        <authorList>
            <person name="de Groot N.N."/>
        </authorList>
    </citation>
    <scope>NUCLEOTIDE SEQUENCE [LARGE SCALE GENOMIC DNA]</scope>
    <source>
        <strain evidence="1 2">EP1-55-1</strain>
    </source>
</reference>
<proteinExistence type="predicted"/>
<evidence type="ECO:0000313" key="2">
    <source>
        <dbReference type="Proteomes" id="UP000199227"/>
    </source>
</evidence>
<dbReference type="RefSeq" id="WP_092914134.1">
    <property type="nucleotide sequence ID" value="NZ_FOXB01000058.1"/>
</dbReference>
<dbReference type="AlphaFoldDB" id="A0A1I5UBR3"/>
<name>A0A1I5UBR3_9BACT</name>
<dbReference type="EMBL" id="FOXB01000058">
    <property type="protein sequence ID" value="SFP92740.1"/>
    <property type="molecule type" value="Genomic_DNA"/>
</dbReference>
<accession>A0A1I5UBR3</accession>
<dbReference type="Proteomes" id="UP000199227">
    <property type="component" value="Unassembled WGS sequence"/>
</dbReference>